<keyword evidence="9" id="KW-1185">Reference proteome</keyword>
<evidence type="ECO:0000256" key="3">
    <source>
        <dbReference type="ARBA" id="ARBA00022448"/>
    </source>
</evidence>
<dbReference type="PROSITE" id="PS01213">
    <property type="entry name" value="GLOBIN_FAM_2"/>
    <property type="match status" value="1"/>
</dbReference>
<reference evidence="9" key="1">
    <citation type="submission" date="2016-10" db="EMBL/GenBank/DDBJ databases">
        <authorList>
            <person name="Varghese N."/>
            <person name="Submissions S."/>
        </authorList>
    </citation>
    <scope>NUCLEOTIDE SEQUENCE [LARGE SCALE GENOMIC DNA]</scope>
    <source>
        <strain evidence="9">CGMCC 1.8711</strain>
    </source>
</reference>
<comment type="similarity">
    <text evidence="2">Belongs to the truncated hemoglobin family. Group I subfamily.</text>
</comment>
<dbReference type="EMBL" id="FOYS01000002">
    <property type="protein sequence ID" value="SFR44690.1"/>
    <property type="molecule type" value="Genomic_DNA"/>
</dbReference>
<name>A0A1I6GR83_9EURY</name>
<dbReference type="RefSeq" id="WP_089878450.1">
    <property type="nucleotide sequence ID" value="NZ_FOYS01000002.1"/>
</dbReference>
<dbReference type="SUPFAM" id="SSF46458">
    <property type="entry name" value="Globin-like"/>
    <property type="match status" value="1"/>
</dbReference>
<keyword evidence="3" id="KW-0813">Transport</keyword>
<dbReference type="PIRSF" id="PIRSF002030">
    <property type="entry name" value="Globin_Protozoa/Cyanobacteria"/>
    <property type="match status" value="1"/>
</dbReference>
<evidence type="ECO:0000313" key="9">
    <source>
        <dbReference type="Proteomes" id="UP000243250"/>
    </source>
</evidence>
<evidence type="ECO:0000256" key="7">
    <source>
        <dbReference type="ARBA" id="ARBA00023004"/>
    </source>
</evidence>
<keyword evidence="4" id="KW-0349">Heme</keyword>
<evidence type="ECO:0000256" key="2">
    <source>
        <dbReference type="ARBA" id="ARBA00009660"/>
    </source>
</evidence>
<organism evidence="8 9">
    <name type="scientific">Halogeometricum limi</name>
    <dbReference type="NCBI Taxonomy" id="555875"/>
    <lineage>
        <taxon>Archaea</taxon>
        <taxon>Methanobacteriati</taxon>
        <taxon>Methanobacteriota</taxon>
        <taxon>Stenosarchaea group</taxon>
        <taxon>Halobacteria</taxon>
        <taxon>Halobacteriales</taxon>
        <taxon>Haloferacaceae</taxon>
        <taxon>Halogeometricum</taxon>
    </lineage>
</organism>
<accession>A0A1I6GR83</accession>
<dbReference type="Proteomes" id="UP000243250">
    <property type="component" value="Unassembled WGS sequence"/>
</dbReference>
<proteinExistence type="inferred from homology"/>
<dbReference type="AlphaFoldDB" id="A0A1I6GR83"/>
<keyword evidence="6" id="KW-0479">Metal-binding</keyword>
<dbReference type="InterPro" id="IPR012292">
    <property type="entry name" value="Globin/Proto"/>
</dbReference>
<dbReference type="InterPro" id="IPR001486">
    <property type="entry name" value="Hemoglobin_trunc"/>
</dbReference>
<dbReference type="GO" id="GO:0019825">
    <property type="term" value="F:oxygen binding"/>
    <property type="evidence" value="ECO:0007669"/>
    <property type="project" value="InterPro"/>
</dbReference>
<protein>
    <submittedName>
        <fullName evidence="8">Hemoglobin</fullName>
    </submittedName>
</protein>
<sequence>MSETTLYRRLGGRDAIAAVVDEFYDRVLADDRLRPFFEDVDMAAQRAHQTQFLAAVTGGPVDYDGAEMDRAHAHLDIDHEDYDAIETHLDDALGEFEVPKEDRAAVVDAVEAYRSDIVSNDG</sequence>
<dbReference type="GO" id="GO:0005344">
    <property type="term" value="F:oxygen carrier activity"/>
    <property type="evidence" value="ECO:0007669"/>
    <property type="project" value="UniProtKB-KW"/>
</dbReference>
<dbReference type="InterPro" id="IPR009050">
    <property type="entry name" value="Globin-like_sf"/>
</dbReference>
<keyword evidence="5" id="KW-0561">Oxygen transport</keyword>
<dbReference type="InterPro" id="IPR019795">
    <property type="entry name" value="Globin_bac-like_CS"/>
</dbReference>
<dbReference type="Gene3D" id="1.10.490.10">
    <property type="entry name" value="Globins"/>
    <property type="match status" value="1"/>
</dbReference>
<dbReference type="InterPro" id="IPR016339">
    <property type="entry name" value="Hemoglobin_trunc_I"/>
</dbReference>
<evidence type="ECO:0000256" key="1">
    <source>
        <dbReference type="ARBA" id="ARBA00001971"/>
    </source>
</evidence>
<evidence type="ECO:0000256" key="6">
    <source>
        <dbReference type="ARBA" id="ARBA00022723"/>
    </source>
</evidence>
<dbReference type="CDD" id="cd00454">
    <property type="entry name" value="TrHb1_N"/>
    <property type="match status" value="1"/>
</dbReference>
<comment type="cofactor">
    <cofactor evidence="1">
        <name>heme</name>
        <dbReference type="ChEBI" id="CHEBI:30413"/>
    </cofactor>
</comment>
<dbReference type="Pfam" id="PF01152">
    <property type="entry name" value="Bac_globin"/>
    <property type="match status" value="1"/>
</dbReference>
<dbReference type="STRING" id="555875.SAMN04488124_1428"/>
<dbReference type="GO" id="GO:0046872">
    <property type="term" value="F:metal ion binding"/>
    <property type="evidence" value="ECO:0007669"/>
    <property type="project" value="UniProtKB-KW"/>
</dbReference>
<dbReference type="OrthoDB" id="313164at2157"/>
<evidence type="ECO:0000256" key="4">
    <source>
        <dbReference type="ARBA" id="ARBA00022617"/>
    </source>
</evidence>
<evidence type="ECO:0000256" key="5">
    <source>
        <dbReference type="ARBA" id="ARBA00022621"/>
    </source>
</evidence>
<gene>
    <name evidence="8" type="ORF">SAMN04488124_1428</name>
</gene>
<evidence type="ECO:0000313" key="8">
    <source>
        <dbReference type="EMBL" id="SFR44690.1"/>
    </source>
</evidence>
<dbReference type="GO" id="GO:0020037">
    <property type="term" value="F:heme binding"/>
    <property type="evidence" value="ECO:0007669"/>
    <property type="project" value="InterPro"/>
</dbReference>
<keyword evidence="7" id="KW-0408">Iron</keyword>